<dbReference type="NCBIfam" id="TIGR00773">
    <property type="entry name" value="NhaA"/>
    <property type="match status" value="1"/>
</dbReference>
<keyword evidence="2 11" id="KW-0813">Transport</keyword>
<protein>
    <recommendedName>
        <fullName evidence="11">Na(+)/H(+) antiporter NhaA</fullName>
    </recommendedName>
    <alternativeName>
        <fullName evidence="11">Sodium/proton antiporter NhaA</fullName>
    </alternativeName>
</protein>
<name>A0A6J4IBV1_9ACTN</name>
<comment type="function">
    <text evidence="11">Na(+)/H(+) antiporter that extrudes sodium in exchange for external protons.</text>
</comment>
<feature type="transmembrane region" description="Helical" evidence="11">
    <location>
        <begin position="130"/>
        <end position="151"/>
    </location>
</feature>
<evidence type="ECO:0000256" key="9">
    <source>
        <dbReference type="ARBA" id="ARBA00023136"/>
    </source>
</evidence>
<dbReference type="Gene3D" id="1.20.1530.10">
    <property type="entry name" value="Na+/H+ antiporter like domain"/>
    <property type="match status" value="1"/>
</dbReference>
<reference evidence="12" key="1">
    <citation type="submission" date="2020-02" db="EMBL/GenBank/DDBJ databases">
        <authorList>
            <person name="Meier V. D."/>
        </authorList>
    </citation>
    <scope>NUCLEOTIDE SEQUENCE</scope>
    <source>
        <strain evidence="12">AVDCRST_MAG50</strain>
    </source>
</reference>
<feature type="transmembrane region" description="Helical" evidence="11">
    <location>
        <begin position="236"/>
        <end position="259"/>
    </location>
</feature>
<organism evidence="12">
    <name type="scientific">uncultured Acidimicrobiales bacterium</name>
    <dbReference type="NCBI Taxonomy" id="310071"/>
    <lineage>
        <taxon>Bacteria</taxon>
        <taxon>Bacillati</taxon>
        <taxon>Actinomycetota</taxon>
        <taxon>Acidimicrobiia</taxon>
        <taxon>Acidimicrobiales</taxon>
        <taxon>environmental samples</taxon>
    </lineage>
</organism>
<feature type="transmembrane region" description="Helical" evidence="11">
    <location>
        <begin position="212"/>
        <end position="229"/>
    </location>
</feature>
<dbReference type="EMBL" id="CADCTF010000103">
    <property type="protein sequence ID" value="CAA9247766.1"/>
    <property type="molecule type" value="Genomic_DNA"/>
</dbReference>
<keyword evidence="7 11" id="KW-0915">Sodium</keyword>
<feature type="transmembrane region" description="Helical" evidence="11">
    <location>
        <begin position="361"/>
        <end position="381"/>
    </location>
</feature>
<feature type="transmembrane region" description="Helical" evidence="11">
    <location>
        <begin position="91"/>
        <end position="109"/>
    </location>
</feature>
<accession>A0A6J4IBV1</accession>
<dbReference type="GO" id="GO:0006885">
    <property type="term" value="P:regulation of pH"/>
    <property type="evidence" value="ECO:0007669"/>
    <property type="project" value="UniProtKB-UniRule"/>
</dbReference>
<evidence type="ECO:0000313" key="12">
    <source>
        <dbReference type="EMBL" id="CAA9247766.1"/>
    </source>
</evidence>
<keyword evidence="5 11" id="KW-0812">Transmembrane</keyword>
<feature type="transmembrane region" description="Helical" evidence="11">
    <location>
        <begin position="157"/>
        <end position="176"/>
    </location>
</feature>
<proteinExistence type="inferred from homology"/>
<evidence type="ECO:0000256" key="11">
    <source>
        <dbReference type="HAMAP-Rule" id="MF_01844"/>
    </source>
</evidence>
<evidence type="ECO:0000256" key="6">
    <source>
        <dbReference type="ARBA" id="ARBA00022989"/>
    </source>
</evidence>
<feature type="transmembrane region" description="Helical" evidence="11">
    <location>
        <begin position="434"/>
        <end position="454"/>
    </location>
</feature>
<dbReference type="GO" id="GO:0005886">
    <property type="term" value="C:plasma membrane"/>
    <property type="evidence" value="ECO:0007669"/>
    <property type="project" value="UniProtKB-SubCell"/>
</dbReference>
<evidence type="ECO:0000256" key="1">
    <source>
        <dbReference type="ARBA" id="ARBA00004429"/>
    </source>
</evidence>
<dbReference type="PANTHER" id="PTHR30341:SF0">
    <property type="entry name" value="NA(+)_H(+) ANTIPORTER NHAA"/>
    <property type="match status" value="1"/>
</dbReference>
<keyword evidence="10 11" id="KW-0739">Sodium transport</keyword>
<feature type="transmembrane region" description="Helical" evidence="11">
    <location>
        <begin position="185"/>
        <end position="206"/>
    </location>
</feature>
<evidence type="ECO:0000256" key="7">
    <source>
        <dbReference type="ARBA" id="ARBA00023053"/>
    </source>
</evidence>
<evidence type="ECO:0000256" key="2">
    <source>
        <dbReference type="ARBA" id="ARBA00022448"/>
    </source>
</evidence>
<dbReference type="InterPro" id="IPR023171">
    <property type="entry name" value="Na/H_antiporter_dom_sf"/>
</dbReference>
<evidence type="ECO:0000256" key="3">
    <source>
        <dbReference type="ARBA" id="ARBA00022449"/>
    </source>
</evidence>
<gene>
    <name evidence="11" type="primary">nhaA</name>
    <name evidence="12" type="ORF">AVDCRST_MAG50-2072</name>
</gene>
<comment type="catalytic activity">
    <reaction evidence="11">
        <text>Na(+)(in) + 2 H(+)(out) = Na(+)(out) + 2 H(+)(in)</text>
        <dbReference type="Rhea" id="RHEA:29251"/>
        <dbReference type="ChEBI" id="CHEBI:15378"/>
        <dbReference type="ChEBI" id="CHEBI:29101"/>
    </reaction>
</comment>
<dbReference type="AlphaFoldDB" id="A0A6J4IBV1"/>
<keyword evidence="9 11" id="KW-0472">Membrane</keyword>
<dbReference type="PANTHER" id="PTHR30341">
    <property type="entry name" value="SODIUM ION/PROTON ANTIPORTER NHAA-RELATED"/>
    <property type="match status" value="1"/>
</dbReference>
<evidence type="ECO:0000256" key="10">
    <source>
        <dbReference type="ARBA" id="ARBA00023201"/>
    </source>
</evidence>
<keyword evidence="6 11" id="KW-1133">Transmembrane helix</keyword>
<keyword evidence="8 11" id="KW-0406">Ion transport</keyword>
<evidence type="ECO:0000256" key="4">
    <source>
        <dbReference type="ARBA" id="ARBA00022475"/>
    </source>
</evidence>
<comment type="similarity">
    <text evidence="11">Belongs to the NhaA Na(+)/H(+) (TC 2.A.33) antiporter family.</text>
</comment>
<sequence length="475" mass="49721">MSGKNSTHEASGSSDDELSLQYLESDRAIPRAVLRPVRSFLQTEVASGAVLVVAAVVALIWANSPWHTSYEQLWHTELGFELGRWNLRYELHHWVNDGLMAIFFAVVGLEIKRELVHGQLRDRRAAMLPVVAALSGMVVPATIYAVINVGSPGARGWGIPMATDIAFAVGVLVLAGRRLPPELKIFLLSIAVADDIGAIIVIAIFYSSGVAFAWLAAAVGLLALNVICSRMGVRHLGIYLVVAVGAWFALLESGVHATLAGVATGLLTPANAFHAPGAAARAIVRRVRDVEGNHASAVSDDQEHDEAVLWEVRNIAREATSPLFRVEHSLQFWSAFVILPIFALANAGVRISSDGMSGEGASLVALGVALGLLIGKPLGIVGATVLATKLGIGRLPAGVTLVHVLGAGIVAGVGFTVALFVAGLAFADPVLTEAAKIGILGGSLLAAVIGYLVLRLAPVPAPTSVAPEQRQPIDA</sequence>
<feature type="transmembrane region" description="Helical" evidence="11">
    <location>
        <begin position="45"/>
        <end position="64"/>
    </location>
</feature>
<dbReference type="GO" id="GO:0015385">
    <property type="term" value="F:sodium:proton antiporter activity"/>
    <property type="evidence" value="ECO:0007669"/>
    <property type="project" value="UniProtKB-UniRule"/>
</dbReference>
<dbReference type="Pfam" id="PF06965">
    <property type="entry name" value="Na_H_antiport_1"/>
    <property type="match status" value="1"/>
</dbReference>
<dbReference type="HAMAP" id="MF_01844">
    <property type="entry name" value="NhaA"/>
    <property type="match status" value="1"/>
</dbReference>
<dbReference type="InterPro" id="IPR004670">
    <property type="entry name" value="NhaA"/>
</dbReference>
<keyword evidence="3 11" id="KW-0050">Antiport</keyword>
<keyword evidence="4 11" id="KW-1003">Cell membrane</keyword>
<evidence type="ECO:0000256" key="5">
    <source>
        <dbReference type="ARBA" id="ARBA00022692"/>
    </source>
</evidence>
<evidence type="ECO:0000256" key="8">
    <source>
        <dbReference type="ARBA" id="ARBA00023065"/>
    </source>
</evidence>
<comment type="subcellular location">
    <subcellularLocation>
        <location evidence="1">Cell inner membrane</location>
        <topology evidence="1">Multi-pass membrane protein</topology>
    </subcellularLocation>
    <subcellularLocation>
        <location evidence="11">Cell membrane</location>
        <topology evidence="11">Multi-pass membrane protein</topology>
    </subcellularLocation>
</comment>
<feature type="transmembrane region" description="Helical" evidence="11">
    <location>
        <begin position="401"/>
        <end position="427"/>
    </location>
</feature>
<feature type="transmembrane region" description="Helical" evidence="11">
    <location>
        <begin position="330"/>
        <end position="349"/>
    </location>
</feature>